<dbReference type="InterPro" id="IPR007526">
    <property type="entry name" value="SWIRM"/>
</dbReference>
<accession>A0A1X2GNG0</accession>
<dbReference type="Pfam" id="PF22941">
    <property type="entry name" value="TADA2A-like_3rd"/>
    <property type="match status" value="1"/>
</dbReference>
<dbReference type="InterPro" id="IPR055141">
    <property type="entry name" value="TADA2A_B-like_dom"/>
</dbReference>
<name>A0A1X2GNG0_9FUNG</name>
<sequence>MVFFGDDTEQDIRLKLVVLDIYNTRLDTRRECKRFVIERNWLDFRQQRLQDRKKSKTEKRIIKNTRVLSRLQTSQDYDSFVHGLVQEYELRHRIAELQEWRSKAGVTTLDDGEAYQAARHDRIARLRTILEASHQRLLLTMNQMPQGNEQLRESLSRKSGLPSPLPPKLPSQSSQASPLIPSCLPTKITPPPVGRKPANPLDISQADGIELLSTEEQTLCSTLRLLPRPYLVIKNTILREYEKQGFLKRRATRALIKIDVNKTSRIYDFFIERGWISAAKKE</sequence>
<dbReference type="GO" id="GO:0005634">
    <property type="term" value="C:nucleus"/>
    <property type="evidence" value="ECO:0007669"/>
    <property type="project" value="TreeGrafter"/>
</dbReference>
<dbReference type="Proteomes" id="UP000242146">
    <property type="component" value="Unassembled WGS sequence"/>
</dbReference>
<dbReference type="GO" id="GO:0070461">
    <property type="term" value="C:SAGA-type complex"/>
    <property type="evidence" value="ECO:0007669"/>
    <property type="project" value="TreeGrafter"/>
</dbReference>
<protein>
    <submittedName>
        <fullName evidence="3">SWIRM-domain-containing protein</fullName>
    </submittedName>
</protein>
<dbReference type="AlphaFoldDB" id="A0A1X2GNG0"/>
<evidence type="ECO:0000259" key="2">
    <source>
        <dbReference type="PROSITE" id="PS50934"/>
    </source>
</evidence>
<dbReference type="SUPFAM" id="SSF46689">
    <property type="entry name" value="Homeodomain-like"/>
    <property type="match status" value="1"/>
</dbReference>
<evidence type="ECO:0000313" key="4">
    <source>
        <dbReference type="Proteomes" id="UP000242146"/>
    </source>
</evidence>
<evidence type="ECO:0000256" key="1">
    <source>
        <dbReference type="SAM" id="MobiDB-lite"/>
    </source>
</evidence>
<feature type="domain" description="SWIRM" evidence="2">
    <location>
        <begin position="192"/>
        <end position="282"/>
    </location>
</feature>
<dbReference type="PANTHER" id="PTHR12374">
    <property type="entry name" value="TRANSCRIPTIONAL ADAPTOR 2 ADA2 -RELATED"/>
    <property type="match status" value="1"/>
</dbReference>
<proteinExistence type="predicted"/>
<dbReference type="PANTHER" id="PTHR12374:SF20">
    <property type="entry name" value="TRANSCRIPTIONAL ADAPTER 2-ALPHA"/>
    <property type="match status" value="1"/>
</dbReference>
<dbReference type="GO" id="GO:0003713">
    <property type="term" value="F:transcription coactivator activity"/>
    <property type="evidence" value="ECO:0007669"/>
    <property type="project" value="TreeGrafter"/>
</dbReference>
<dbReference type="InterPro" id="IPR036388">
    <property type="entry name" value="WH-like_DNA-bd_sf"/>
</dbReference>
<keyword evidence="4" id="KW-1185">Reference proteome</keyword>
<reference evidence="3 4" key="1">
    <citation type="submission" date="2016-07" db="EMBL/GenBank/DDBJ databases">
        <title>Pervasive Adenine N6-methylation of Active Genes in Fungi.</title>
        <authorList>
            <consortium name="DOE Joint Genome Institute"/>
            <person name="Mondo S.J."/>
            <person name="Dannebaum R.O."/>
            <person name="Kuo R.C."/>
            <person name="Labutti K."/>
            <person name="Haridas S."/>
            <person name="Kuo A."/>
            <person name="Salamov A."/>
            <person name="Ahrendt S.R."/>
            <person name="Lipzen A."/>
            <person name="Sullivan W."/>
            <person name="Andreopoulos W.B."/>
            <person name="Clum A."/>
            <person name="Lindquist E."/>
            <person name="Daum C."/>
            <person name="Ramamoorthy G.K."/>
            <person name="Gryganskyi A."/>
            <person name="Culley D."/>
            <person name="Magnuson J.K."/>
            <person name="James T.Y."/>
            <person name="O'Malley M.A."/>
            <person name="Stajich J.E."/>
            <person name="Spatafora J.W."/>
            <person name="Visel A."/>
            <person name="Grigoriev I.V."/>
        </authorList>
    </citation>
    <scope>NUCLEOTIDE SEQUENCE [LARGE SCALE GENOMIC DNA]</scope>
    <source>
        <strain evidence="3 4">NRRL 3301</strain>
    </source>
</reference>
<dbReference type="Pfam" id="PF04433">
    <property type="entry name" value="SWIRM"/>
    <property type="match status" value="1"/>
</dbReference>
<evidence type="ECO:0000313" key="3">
    <source>
        <dbReference type="EMBL" id="ORX57655.1"/>
    </source>
</evidence>
<gene>
    <name evidence="3" type="ORF">DM01DRAFT_1334252</name>
</gene>
<dbReference type="Gene3D" id="1.10.10.10">
    <property type="entry name" value="Winged helix-like DNA-binding domain superfamily/Winged helix DNA-binding domain"/>
    <property type="match status" value="1"/>
</dbReference>
<comment type="caution">
    <text evidence="3">The sequence shown here is derived from an EMBL/GenBank/DDBJ whole genome shotgun (WGS) entry which is preliminary data.</text>
</comment>
<dbReference type="InterPro" id="IPR009057">
    <property type="entry name" value="Homeodomain-like_sf"/>
</dbReference>
<feature type="compositionally biased region" description="Low complexity" evidence="1">
    <location>
        <begin position="170"/>
        <end position="182"/>
    </location>
</feature>
<dbReference type="PROSITE" id="PS50934">
    <property type="entry name" value="SWIRM"/>
    <property type="match status" value="1"/>
</dbReference>
<dbReference type="STRING" id="101127.A0A1X2GNG0"/>
<dbReference type="GO" id="GO:0003682">
    <property type="term" value="F:chromatin binding"/>
    <property type="evidence" value="ECO:0007669"/>
    <property type="project" value="TreeGrafter"/>
</dbReference>
<dbReference type="GO" id="GO:0006357">
    <property type="term" value="P:regulation of transcription by RNA polymerase II"/>
    <property type="evidence" value="ECO:0007669"/>
    <property type="project" value="TreeGrafter"/>
</dbReference>
<dbReference type="OrthoDB" id="270417at2759"/>
<dbReference type="FunFam" id="1.10.10.10:FF:000087">
    <property type="entry name" value="Transcriptional adapter 2"/>
    <property type="match status" value="1"/>
</dbReference>
<dbReference type="GO" id="GO:0006338">
    <property type="term" value="P:chromatin remodeling"/>
    <property type="evidence" value="ECO:0007669"/>
    <property type="project" value="TreeGrafter"/>
</dbReference>
<feature type="region of interest" description="Disordered" evidence="1">
    <location>
        <begin position="147"/>
        <end position="184"/>
    </location>
</feature>
<dbReference type="EMBL" id="MCGT01000008">
    <property type="protein sequence ID" value="ORX57655.1"/>
    <property type="molecule type" value="Genomic_DNA"/>
</dbReference>
<organism evidence="3 4">
    <name type="scientific">Hesseltinella vesiculosa</name>
    <dbReference type="NCBI Taxonomy" id="101127"/>
    <lineage>
        <taxon>Eukaryota</taxon>
        <taxon>Fungi</taxon>
        <taxon>Fungi incertae sedis</taxon>
        <taxon>Mucoromycota</taxon>
        <taxon>Mucoromycotina</taxon>
        <taxon>Mucoromycetes</taxon>
        <taxon>Mucorales</taxon>
        <taxon>Cunninghamellaceae</taxon>
        <taxon>Hesseltinella</taxon>
    </lineage>
</organism>